<organism evidence="3 4">
    <name type="scientific">Candidatus Afipia apatlaquensis</name>
    <dbReference type="NCBI Taxonomy" id="2712852"/>
    <lineage>
        <taxon>Bacteria</taxon>
        <taxon>Pseudomonadati</taxon>
        <taxon>Pseudomonadota</taxon>
        <taxon>Alphaproteobacteria</taxon>
        <taxon>Hyphomicrobiales</taxon>
        <taxon>Nitrobacteraceae</taxon>
        <taxon>Afipia</taxon>
    </lineage>
</organism>
<dbReference type="PANTHER" id="PTHR30383:SF24">
    <property type="entry name" value="THIOESTERASE 1_PROTEASE 1_LYSOPHOSPHOLIPASE L1"/>
    <property type="match status" value="1"/>
</dbReference>
<feature type="signal peptide" evidence="1">
    <location>
        <begin position="1"/>
        <end position="21"/>
    </location>
</feature>
<feature type="domain" description="SGNH hydrolase-type esterase" evidence="2">
    <location>
        <begin position="25"/>
        <end position="126"/>
    </location>
</feature>
<dbReference type="PANTHER" id="PTHR30383">
    <property type="entry name" value="THIOESTERASE 1/PROTEASE 1/LYSOPHOSPHOLIPASE L1"/>
    <property type="match status" value="1"/>
</dbReference>
<dbReference type="Proteomes" id="UP000480266">
    <property type="component" value="Unassembled WGS sequence"/>
</dbReference>
<evidence type="ECO:0000259" key="2">
    <source>
        <dbReference type="Pfam" id="PF13472"/>
    </source>
</evidence>
<name>A0A7C9VHH3_9BRAD</name>
<reference evidence="3" key="1">
    <citation type="submission" date="2020-02" db="EMBL/GenBank/DDBJ databases">
        <title>Draft genome sequence of Candidatus Afipia apatlaquensis IBT-C3, a potential strain for decolorization of textile dyes.</title>
        <authorList>
            <person name="Sanchez-Reyes A."/>
            <person name="Breton-Deval L."/>
            <person name="Mangelson H."/>
            <person name="Sanchez-Flores A."/>
        </authorList>
    </citation>
    <scope>NUCLEOTIDE SEQUENCE [LARGE SCALE GENOMIC DNA]</scope>
    <source>
        <strain evidence="3">IBT-C3</strain>
    </source>
</reference>
<keyword evidence="1" id="KW-0732">Signal</keyword>
<feature type="chain" id="PRO_5028964243" description="SGNH hydrolase-type esterase domain-containing protein" evidence="1">
    <location>
        <begin position="22"/>
        <end position="163"/>
    </location>
</feature>
<dbReference type="InterPro" id="IPR013830">
    <property type="entry name" value="SGNH_hydro"/>
</dbReference>
<dbReference type="SUPFAM" id="SSF52266">
    <property type="entry name" value="SGNH hydrolase"/>
    <property type="match status" value="1"/>
</dbReference>
<proteinExistence type="predicted"/>
<sequence length="163" mass="17016">MLKTLILICLVTFAATTSSHAQIVALGASNTAGYGVGASAAFPAVLQDLLRAKGRPMSVSNAGISGDTTGGMLSRLSSIAPDGTKIVILQSGGNDRRKGVSEAEAAANRSEIRKRLHARGIRIIEADSYVWSALRSGLRQPDGIHLTAEGHRKVAQQLAASIR</sequence>
<evidence type="ECO:0000313" key="3">
    <source>
        <dbReference type="EMBL" id="NGX97266.1"/>
    </source>
</evidence>
<keyword evidence="4" id="KW-1185">Reference proteome</keyword>
<dbReference type="GO" id="GO:0004622">
    <property type="term" value="F:phosphatidylcholine lysophospholipase activity"/>
    <property type="evidence" value="ECO:0007669"/>
    <property type="project" value="TreeGrafter"/>
</dbReference>
<dbReference type="Pfam" id="PF13472">
    <property type="entry name" value="Lipase_GDSL_2"/>
    <property type="match status" value="1"/>
</dbReference>
<dbReference type="AlphaFoldDB" id="A0A7C9VHH3"/>
<gene>
    <name evidence="3" type="ORF">G4V63_19260</name>
</gene>
<evidence type="ECO:0000313" key="4">
    <source>
        <dbReference type="Proteomes" id="UP000480266"/>
    </source>
</evidence>
<dbReference type="InterPro" id="IPR051532">
    <property type="entry name" value="Ester_Hydrolysis_Enzymes"/>
</dbReference>
<evidence type="ECO:0000256" key="1">
    <source>
        <dbReference type="SAM" id="SignalP"/>
    </source>
</evidence>
<protein>
    <recommendedName>
        <fullName evidence="2">SGNH hydrolase-type esterase domain-containing protein</fullName>
    </recommendedName>
</protein>
<accession>A0A7C9VHH3</accession>
<dbReference type="InterPro" id="IPR036514">
    <property type="entry name" value="SGNH_hydro_sf"/>
</dbReference>
<dbReference type="Gene3D" id="3.40.50.1110">
    <property type="entry name" value="SGNH hydrolase"/>
    <property type="match status" value="1"/>
</dbReference>
<comment type="caution">
    <text evidence="3">The sequence shown here is derived from an EMBL/GenBank/DDBJ whole genome shotgun (WGS) entry which is preliminary data.</text>
</comment>
<dbReference type="EMBL" id="JAAMRR010000979">
    <property type="protein sequence ID" value="NGX97266.1"/>
    <property type="molecule type" value="Genomic_DNA"/>
</dbReference>